<evidence type="ECO:0000256" key="8">
    <source>
        <dbReference type="ARBA" id="ARBA00023242"/>
    </source>
</evidence>
<keyword evidence="3" id="KW-0698">rRNA processing</keyword>
<evidence type="ECO:0000259" key="11">
    <source>
        <dbReference type="Pfam" id="PF16575"/>
    </source>
</evidence>
<evidence type="ECO:0000256" key="1">
    <source>
        <dbReference type="ARBA" id="ARBA00004604"/>
    </source>
</evidence>
<feature type="domain" description="NOL9 N-terminal" evidence="12">
    <location>
        <begin position="190"/>
        <end position="347"/>
    </location>
</feature>
<dbReference type="InterPro" id="IPR027417">
    <property type="entry name" value="P-loop_NTPase"/>
</dbReference>
<reference evidence="14" key="1">
    <citation type="submission" date="2015-01" db="EMBL/GenBank/DDBJ databases">
        <title>Transcriptome Assembly of Fopius arisanus.</title>
        <authorList>
            <person name="Geib S."/>
        </authorList>
    </citation>
    <scope>NUCLEOTIDE SEQUENCE</scope>
</reference>
<keyword evidence="4" id="KW-0808">Transferase</keyword>
<comment type="subcellular location">
    <subcellularLocation>
        <location evidence="1">Nucleus</location>
        <location evidence="1">Nucleolus</location>
    </subcellularLocation>
</comment>
<keyword evidence="8" id="KW-0539">Nucleus</keyword>
<comment type="similarity">
    <text evidence="2">Belongs to the Clp1 family. NOL9/GRC3 subfamily.</text>
</comment>
<dbReference type="SUPFAM" id="SSF52540">
    <property type="entry name" value="P-loop containing nucleoside triphosphate hydrolases"/>
    <property type="match status" value="1"/>
</dbReference>
<dbReference type="GO" id="GO:0005730">
    <property type="term" value="C:nucleolus"/>
    <property type="evidence" value="ECO:0007669"/>
    <property type="project" value="UniProtKB-SubCell"/>
</dbReference>
<evidence type="ECO:0000256" key="5">
    <source>
        <dbReference type="ARBA" id="ARBA00022741"/>
    </source>
</evidence>
<dbReference type="GO" id="GO:0051731">
    <property type="term" value="F:polynucleotide 5'-hydroxyl-kinase activity"/>
    <property type="evidence" value="ECO:0007669"/>
    <property type="project" value="InterPro"/>
</dbReference>
<dbReference type="GO" id="GO:0000448">
    <property type="term" value="P:cleavage in ITS2 between 5.8S rRNA and LSU-rRNA of tricistronic rRNA transcript (SSU-rRNA, 5.8S rRNA, LSU-rRNA)"/>
    <property type="evidence" value="ECO:0007669"/>
    <property type="project" value="TreeGrafter"/>
</dbReference>
<dbReference type="GO" id="GO:0005524">
    <property type="term" value="F:ATP binding"/>
    <property type="evidence" value="ECO:0007669"/>
    <property type="project" value="UniProtKB-KW"/>
</dbReference>
<evidence type="ECO:0000256" key="4">
    <source>
        <dbReference type="ARBA" id="ARBA00022679"/>
    </source>
</evidence>
<evidence type="ECO:0000256" key="3">
    <source>
        <dbReference type="ARBA" id="ARBA00022552"/>
    </source>
</evidence>
<protein>
    <recommendedName>
        <fullName evidence="9">Polynucleotide 5'-hydroxyl-kinase NOL9</fullName>
    </recommendedName>
</protein>
<dbReference type="Pfam" id="PF25467">
    <property type="entry name" value="NOL9_C"/>
    <property type="match status" value="1"/>
</dbReference>
<evidence type="ECO:0000256" key="6">
    <source>
        <dbReference type="ARBA" id="ARBA00022777"/>
    </source>
</evidence>
<keyword evidence="5" id="KW-0547">Nucleotide-binding</keyword>
<dbReference type="InterPro" id="IPR057570">
    <property type="entry name" value="NOL9_C"/>
</dbReference>
<feature type="region of interest" description="Disordered" evidence="10">
    <location>
        <begin position="129"/>
        <end position="171"/>
    </location>
</feature>
<dbReference type="InterPro" id="IPR045116">
    <property type="entry name" value="Clp1/Grc3"/>
</dbReference>
<keyword evidence="7" id="KW-0067">ATP-binding</keyword>
<evidence type="ECO:0000313" key="14">
    <source>
        <dbReference type="EMBL" id="JAG79707.1"/>
    </source>
</evidence>
<keyword evidence="6" id="KW-0418">Kinase</keyword>
<dbReference type="Pfam" id="PF24419">
    <property type="entry name" value="Cupin_NOL9"/>
    <property type="match status" value="1"/>
</dbReference>
<feature type="domain" description="NOL9 C-terminal" evidence="13">
    <location>
        <begin position="614"/>
        <end position="713"/>
    </location>
</feature>
<dbReference type="AlphaFoldDB" id="A0A0C9RNH6"/>
<accession>A0A0C9RNH6</accession>
<sequence length="762" mass="86803">MKISKPKTRSRNNLQIHDEVEREKNAEESMVIENVPLDDNLWEDWQRVTAIDREPKVRNLQKKTKLRNKQFCNLRQLFESSAPDLPESVTRRKNKILRDFVSSECTGLPVKITICRTIVPDEIRKKRNRRSKNIPEVRQTDSRDESNPEVSILGDASHNEESNSALACPSLRSPESCPEEFLEATDDSKFPHFYSLRGKVLCVMEPGTKFSFQGKLKVQVLYGAVNIYGVLVRKENTTTPLEVYSSRCSSLISIEATQKEHPEDETDLFSSLRLDRIFHRISNDIENQIKNLKPGWAVLNLQNLENNLTTFLNNFSTHRLFPKVENTSSYSWSDRKRAEVVLQTNIYPGNSGRAIGFHRTEEICERILKDHSESDDSGLRILVAGGKSVGKSTTGRYFVNRLLEISKTVLFVDLDLGQAEFTPSGCISVNVVQQPLLGANFTHLRTPYHQIYVGGADPTKYLMNYIEGVRLLYEFLERCEELEGLPVVINTMGFCKGIGWDIMCYVIRMMRPNQVVQITSKRAKNNYDQLLTCEIMNRQNPTWNVSMENIPEDSLKYQLHVMETEAESPSQNGEQWNIEPYQQREIVMLAYLSGILNAKRGERGPKHELTSINEVVPYEVPFSAVRISLGKPLVPQILSVMNGNIVAMCGIVCQDTESSESREKVGYPEVMMRAPPAVCYGFGILRGIDMTKEKLYINTPLSLSELKHVNCLIGSIPVPYGLLQLISLGLPYTGDECELPTSRDPRRGYLRMRNRHDIGIKQ</sequence>
<evidence type="ECO:0000259" key="13">
    <source>
        <dbReference type="Pfam" id="PF25467"/>
    </source>
</evidence>
<evidence type="ECO:0000256" key="7">
    <source>
        <dbReference type="ARBA" id="ARBA00022840"/>
    </source>
</evidence>
<dbReference type="PANTHER" id="PTHR12755">
    <property type="entry name" value="CLEAVAGE/POLYADENYLATION FACTOR IA SUBUNIT CLP1P"/>
    <property type="match status" value="1"/>
</dbReference>
<dbReference type="InterPro" id="IPR032319">
    <property type="entry name" value="CLP1_P"/>
</dbReference>
<organism evidence="14">
    <name type="scientific">Fopius arisanus</name>
    <dbReference type="NCBI Taxonomy" id="64838"/>
    <lineage>
        <taxon>Eukaryota</taxon>
        <taxon>Metazoa</taxon>
        <taxon>Ecdysozoa</taxon>
        <taxon>Arthropoda</taxon>
        <taxon>Hexapoda</taxon>
        <taxon>Insecta</taxon>
        <taxon>Pterygota</taxon>
        <taxon>Neoptera</taxon>
        <taxon>Endopterygota</taxon>
        <taxon>Hymenoptera</taxon>
        <taxon>Apocrita</taxon>
        <taxon>Ichneumonoidea</taxon>
        <taxon>Braconidae</taxon>
        <taxon>Opiinae</taxon>
        <taxon>Fopius</taxon>
    </lineage>
</organism>
<name>A0A0C9RNH6_9HYME</name>
<evidence type="ECO:0000256" key="10">
    <source>
        <dbReference type="SAM" id="MobiDB-lite"/>
    </source>
</evidence>
<dbReference type="PANTHER" id="PTHR12755:SF3">
    <property type="entry name" value="POLYNUCLEOTIDE 5'-HYDROXYL-KINASE NOL9"/>
    <property type="match status" value="1"/>
</dbReference>
<evidence type="ECO:0000256" key="2">
    <source>
        <dbReference type="ARBA" id="ARBA00011003"/>
    </source>
</evidence>
<proteinExistence type="inferred from homology"/>
<dbReference type="EMBL" id="GBYB01009940">
    <property type="protein sequence ID" value="JAG79707.1"/>
    <property type="molecule type" value="Transcribed_RNA"/>
</dbReference>
<evidence type="ECO:0000259" key="12">
    <source>
        <dbReference type="Pfam" id="PF24419"/>
    </source>
</evidence>
<dbReference type="InterPro" id="IPR057573">
    <property type="entry name" value="NOL9_N"/>
</dbReference>
<dbReference type="Pfam" id="PF16575">
    <property type="entry name" value="CLP1_P"/>
    <property type="match status" value="1"/>
</dbReference>
<feature type="compositionally biased region" description="Basic and acidic residues" evidence="10">
    <location>
        <begin position="133"/>
        <end position="146"/>
    </location>
</feature>
<gene>
    <name evidence="14" type="primary">Nol9</name>
    <name evidence="14" type="ORF">g.50922</name>
</gene>
<feature type="domain" description="Clp1 P-loop" evidence="11">
    <location>
        <begin position="385"/>
        <end position="532"/>
    </location>
</feature>
<dbReference type="Gene3D" id="3.40.50.300">
    <property type="entry name" value="P-loop containing nucleotide triphosphate hydrolases"/>
    <property type="match status" value="1"/>
</dbReference>
<evidence type="ECO:0000256" key="9">
    <source>
        <dbReference type="ARBA" id="ARBA00071212"/>
    </source>
</evidence>